<evidence type="ECO:0000256" key="2">
    <source>
        <dbReference type="SAM" id="MobiDB-lite"/>
    </source>
</evidence>
<dbReference type="Proteomes" id="UP000467700">
    <property type="component" value="Unassembled WGS sequence"/>
</dbReference>
<gene>
    <name evidence="3" type="ORF">AAE3_LOCUS10808</name>
</gene>
<evidence type="ECO:0000313" key="3">
    <source>
        <dbReference type="EMBL" id="CAA7268552.1"/>
    </source>
</evidence>
<feature type="region of interest" description="Disordered" evidence="2">
    <location>
        <begin position="1"/>
        <end position="27"/>
    </location>
</feature>
<comment type="caution">
    <text evidence="3">The sequence shown here is derived from an EMBL/GenBank/DDBJ whole genome shotgun (WGS) entry which is preliminary data.</text>
</comment>
<evidence type="ECO:0000256" key="1">
    <source>
        <dbReference type="SAM" id="Coils"/>
    </source>
</evidence>
<dbReference type="EMBL" id="CACVBS010000068">
    <property type="protein sequence ID" value="CAA7268552.1"/>
    <property type="molecule type" value="Genomic_DNA"/>
</dbReference>
<keyword evidence="4" id="KW-1185">Reference proteome</keyword>
<protein>
    <submittedName>
        <fullName evidence="3">Uncharacterized protein</fullName>
    </submittedName>
</protein>
<accession>A0A8S0X688</accession>
<feature type="coiled-coil region" evidence="1">
    <location>
        <begin position="108"/>
        <end position="135"/>
    </location>
</feature>
<sequence>MGCDAGRFESISVPEEDGGEGTPPRAGTYEAVAIEEKLAPYASQIASRDSYTNYLRSRLASTSSELDEANEREIAVSRCLDVVAKNWQDETPERQLKRAASTKYLHELELAKRCIAELQGEVSSANEAIAAQMRDFGE</sequence>
<name>A0A8S0X688_CYCAE</name>
<keyword evidence="1" id="KW-0175">Coiled coil</keyword>
<organism evidence="3 4">
    <name type="scientific">Cyclocybe aegerita</name>
    <name type="common">Black poplar mushroom</name>
    <name type="synonym">Agrocybe aegerita</name>
    <dbReference type="NCBI Taxonomy" id="1973307"/>
    <lineage>
        <taxon>Eukaryota</taxon>
        <taxon>Fungi</taxon>
        <taxon>Dikarya</taxon>
        <taxon>Basidiomycota</taxon>
        <taxon>Agaricomycotina</taxon>
        <taxon>Agaricomycetes</taxon>
        <taxon>Agaricomycetidae</taxon>
        <taxon>Agaricales</taxon>
        <taxon>Agaricineae</taxon>
        <taxon>Bolbitiaceae</taxon>
        <taxon>Cyclocybe</taxon>
    </lineage>
</organism>
<reference evidence="3 4" key="1">
    <citation type="submission" date="2020-01" db="EMBL/GenBank/DDBJ databases">
        <authorList>
            <person name="Gupta K D."/>
        </authorList>
    </citation>
    <scope>NUCLEOTIDE SEQUENCE [LARGE SCALE GENOMIC DNA]</scope>
</reference>
<evidence type="ECO:0000313" key="4">
    <source>
        <dbReference type="Proteomes" id="UP000467700"/>
    </source>
</evidence>
<proteinExistence type="predicted"/>
<dbReference type="AlphaFoldDB" id="A0A8S0X688"/>